<evidence type="ECO:0000313" key="3">
    <source>
        <dbReference type="EMBL" id="QJX13413.1"/>
    </source>
</evidence>
<keyword evidence="1" id="KW-0614">Plasmid</keyword>
<reference evidence="1" key="1">
    <citation type="submission" date="2019-10" db="EMBL/GenBank/DDBJ databases">
        <title>Tracking microevolution events of conjugative virulence plasmid p15WZ-82_Vir during transmission.</title>
        <authorList>
            <person name="Yang X."/>
        </authorList>
    </citation>
    <scope>NUCLEOTIDE SEQUENCE</scope>
    <source>
        <strain evidence="1">PM48</strain>
        <strain evidence="2">PM48TC</strain>
        <plasmid evidence="1">pPM48_140</plasmid>
        <plasmid evidence="3">pPM48TC_140</plasmid>
        <plasmid evidence="2">pPM48TC_fusion</plasmid>
    </source>
</reference>
<accession>A0A6M6A344</accession>
<geneLocation type="plasmid" evidence="1">
    <name>pPM48_140</name>
</geneLocation>
<dbReference type="EMBL" id="MN543579">
    <property type="protein sequence ID" value="QJX12801.1"/>
    <property type="molecule type" value="Genomic_DNA"/>
</dbReference>
<proteinExistence type="predicted"/>
<dbReference type="EMBL" id="MN543582">
    <property type="protein sequence ID" value="QJX13413.1"/>
    <property type="molecule type" value="Genomic_DNA"/>
</dbReference>
<organism evidence="1">
    <name type="scientific">Klebsiella pneumoniae</name>
    <dbReference type="NCBI Taxonomy" id="573"/>
    <lineage>
        <taxon>Bacteria</taxon>
        <taxon>Pseudomonadati</taxon>
        <taxon>Pseudomonadota</taxon>
        <taxon>Gammaproteobacteria</taxon>
        <taxon>Enterobacterales</taxon>
        <taxon>Enterobacteriaceae</taxon>
        <taxon>Klebsiella/Raoultella group</taxon>
        <taxon>Klebsiella</taxon>
        <taxon>Klebsiella pneumoniae complex</taxon>
    </lineage>
</organism>
<name>A0A6M6A344_KLEPN</name>
<evidence type="ECO:0000313" key="2">
    <source>
        <dbReference type="EMBL" id="QJX13121.1"/>
    </source>
</evidence>
<geneLocation type="plasmid" evidence="2">
    <name>pPM48TC_fusion</name>
</geneLocation>
<geneLocation type="plasmid" evidence="3">
    <name>pPM48TC_140</name>
</geneLocation>
<sequence length="49" mass="5444">MQREPCRLGLVHREAPGITLVTKQIRSRFNPLINPAMFNAGNGLELNAV</sequence>
<evidence type="ECO:0000313" key="1">
    <source>
        <dbReference type="EMBL" id="QJX12801.1"/>
    </source>
</evidence>
<protein>
    <submittedName>
        <fullName evidence="1">Uncharacterized protein</fullName>
    </submittedName>
</protein>
<dbReference type="AlphaFoldDB" id="A0A6M6A344"/>
<dbReference type="EMBL" id="MN543581">
    <property type="protein sequence ID" value="QJX13121.1"/>
    <property type="molecule type" value="Genomic_DNA"/>
</dbReference>